<accession>A0A6B2KYR0</accession>
<dbReference type="InterPro" id="IPR003591">
    <property type="entry name" value="Leu-rich_rpt_typical-subtyp"/>
</dbReference>
<evidence type="ECO:0000256" key="3">
    <source>
        <dbReference type="ARBA" id="ARBA00023136"/>
    </source>
</evidence>
<keyword evidence="3 4" id="KW-0472">Membrane</keyword>
<dbReference type="Pfam" id="PF13855">
    <property type="entry name" value="LRR_8"/>
    <property type="match status" value="2"/>
</dbReference>
<proteinExistence type="predicted"/>
<dbReference type="PANTHER" id="PTHR48064:SF6">
    <property type="entry name" value="RECEPTOR-LIKE PROTEIN KINASE 2"/>
    <property type="match status" value="1"/>
</dbReference>
<reference evidence="5" key="1">
    <citation type="journal article" date="2020" name="J. Eukaryot. Microbiol.">
        <title>De novo Sequencing, Assembly and Annotation of the Transcriptome for the Free-Living Testate Amoeba Arcella intermedia.</title>
        <authorList>
            <person name="Ribeiro G.M."/>
            <person name="Porfirio-Sousa A.L."/>
            <person name="Maurer-Alcala X.X."/>
            <person name="Katz L.A."/>
            <person name="Lahr D.J.G."/>
        </authorList>
    </citation>
    <scope>NUCLEOTIDE SEQUENCE</scope>
</reference>
<feature type="transmembrane region" description="Helical" evidence="4">
    <location>
        <begin position="682"/>
        <end position="704"/>
    </location>
</feature>
<dbReference type="FunFam" id="3.80.10.10:FF:000095">
    <property type="entry name" value="LRR receptor-like serine/threonine-protein kinase GSO1"/>
    <property type="match status" value="1"/>
</dbReference>
<dbReference type="InterPro" id="IPR053038">
    <property type="entry name" value="RLP_Defense"/>
</dbReference>
<dbReference type="SUPFAM" id="SSF52058">
    <property type="entry name" value="L domain-like"/>
    <property type="match status" value="1"/>
</dbReference>
<dbReference type="SMART" id="SM00369">
    <property type="entry name" value="LRR_TYP"/>
    <property type="match status" value="6"/>
</dbReference>
<keyword evidence="4" id="KW-1133">Transmembrane helix</keyword>
<dbReference type="FunFam" id="3.80.10.10:FF:000041">
    <property type="entry name" value="LRR receptor-like serine/threonine-protein kinase ERECTA"/>
    <property type="match status" value="1"/>
</dbReference>
<evidence type="ECO:0000256" key="2">
    <source>
        <dbReference type="ARBA" id="ARBA00022737"/>
    </source>
</evidence>
<evidence type="ECO:0000313" key="5">
    <source>
        <dbReference type="EMBL" id="NDV29797.1"/>
    </source>
</evidence>
<dbReference type="Gene3D" id="3.80.10.10">
    <property type="entry name" value="Ribonuclease Inhibitor"/>
    <property type="match status" value="2"/>
</dbReference>
<dbReference type="Pfam" id="PF00560">
    <property type="entry name" value="LRR_1"/>
    <property type="match status" value="3"/>
</dbReference>
<dbReference type="PROSITE" id="PS51450">
    <property type="entry name" value="LRR"/>
    <property type="match status" value="2"/>
</dbReference>
<keyword evidence="1" id="KW-0433">Leucine-rich repeat</keyword>
<dbReference type="AlphaFoldDB" id="A0A6B2KYR0"/>
<keyword evidence="2" id="KW-0677">Repeat</keyword>
<sequence length="723" mass="79278">MAGLDLSINQLSGTIPKSMVQLSQLKYLYLFNNMLNGPLENLGNVSSIAFLGLANNMFSGTIPSALWMFPKLEILHLDNNQIEGTIPPQISNLIKLTYLSIAQNSLTKVPSELFGLNNLSILDLSNNRITGTTPSSLGPSLLQLILRNNYFSGTISPLLYNNKLTTLDYSINALTGTIPNSIGNMSTLKVLCLDENNLDGTMPDTIYLLTDISSISVMRNHLTGSLPNSFMASLNYFQIAYNQFTGIIPTTLFNNAVLISLLLQYNNISGSIPDINLDQLAQLNLANNNLTGTIPTSFNLPNLKELDLSFNPFTASTIPTLLERSTFLSSLYLQSNALQGGIPQSFSQLISLKNLDLSHNNLDNITVIKGLVALEILNLNSNNLTGSIPTQIFQLRYLKLLDLSNNNFSGTIPSQFGLLNFLQKIDFSNNIHLCPGCWQFSMGSCNFSMFSQQLYGQSNCICERCSNTCISPVECAQISPSPNPSLQEPIPVPGPKMIIPSPTPETQPCNQDLQNFGYCSNMIWVLNSSKINEEKTLRVADTQIQINGDINQTDFSLISSIVSIKGDYFGKESNISLINSTLIIQNNLKINKGTIYLTITSSINVNGDVDLSNSNLFVDLKWNQNDLNDVELIHSNSSNPFNLPHITVLNVPKDICTSVNYKKTTQSIVLSSNHCSSTPISLIGPIIGGVLGFFCTILIIVLLIRKNAQDSESFINLAVNPEL</sequence>
<evidence type="ECO:0000256" key="4">
    <source>
        <dbReference type="SAM" id="Phobius"/>
    </source>
</evidence>
<name>A0A6B2KYR0_9EUKA</name>
<organism evidence="5">
    <name type="scientific">Arcella intermedia</name>
    <dbReference type="NCBI Taxonomy" id="1963864"/>
    <lineage>
        <taxon>Eukaryota</taxon>
        <taxon>Amoebozoa</taxon>
        <taxon>Tubulinea</taxon>
        <taxon>Elardia</taxon>
        <taxon>Arcellinida</taxon>
        <taxon>Sphaerothecina</taxon>
        <taxon>Arcellidae</taxon>
        <taxon>Arcella</taxon>
    </lineage>
</organism>
<dbReference type="PANTHER" id="PTHR48064">
    <property type="entry name" value="OS01G0750400 PROTEIN"/>
    <property type="match status" value="1"/>
</dbReference>
<dbReference type="InterPro" id="IPR032675">
    <property type="entry name" value="LRR_dom_sf"/>
</dbReference>
<dbReference type="SUPFAM" id="SSF52047">
    <property type="entry name" value="RNI-like"/>
    <property type="match status" value="1"/>
</dbReference>
<dbReference type="PRINTS" id="PR00019">
    <property type="entry name" value="LEURICHRPT"/>
</dbReference>
<keyword evidence="4" id="KW-0812">Transmembrane</keyword>
<dbReference type="EMBL" id="GIBP01000828">
    <property type="protein sequence ID" value="NDV29797.1"/>
    <property type="molecule type" value="Transcribed_RNA"/>
</dbReference>
<dbReference type="InterPro" id="IPR001611">
    <property type="entry name" value="Leu-rich_rpt"/>
</dbReference>
<evidence type="ECO:0000256" key="1">
    <source>
        <dbReference type="ARBA" id="ARBA00022614"/>
    </source>
</evidence>
<protein>
    <submittedName>
        <fullName evidence="5">Uncharacterized protein</fullName>
    </submittedName>
</protein>